<sequence length="856" mass="96683">MSAVVQGSLIKFGRTTTLLSLAVSIFLMSVFFFTVFKLESVAIKQQEKSFSEQQFLQTRITQKAFQATLNNIKNYTLEFSQFPARQVLANNFPIDQFEKELSRITTFHPSISGTILFDGNQQVHTNTINNEPKNSILHKTVGKWVKQNWIALSSAEIELIVPPFYATSQEQFFALMVPIRTGKKLVGVLVTVVDISVLSNEYIAPMRSGKHGAGYMINESGLILYDHEIEIIGRNIFDGLHKNFPDLQRIDRLLISQLSGQGEYHFTVTRQGKKELLRKLTSWNKVQIDNKYFVISLSAPDTEIVGPIQELRQHGIFMAIVLSFGLVLVTILIYKNTNRALIRTTLKLEEEIEVRTNSLNKTEKSYRDTVQNAGIGIYRTTPEGKFLRANPYLVRMNNCNTEEDLIQIANSTVDQWYIKHDRRDEFKKIMAEKGYVDNFVSEVATYNSDHNKWISETARAIHDENNEILYYEGTVQDVTHLVIAKEAQQKSEANLRAHITAMPDLGIIFSLSGKILDIYGNQNLLAQPREEMIGKSLNELASVIKAEKWLQIIKMTAETGDVQSHEYNLTINKDLRWFEARSSLIKDVPNSPSRIVILIRDITQRHLDKQVILSALENADIANRSKTEFLANMSHELRTPLNAILGYSDIMIQELFGPVQNDKYQEYITDIHTSGQHLLDIINDILYLSKIEAGTYVPDETTTELSSIIKDTNRIINGAAIEKGIAFIIEEIPNISLRCDPRAIKQVVINLLSNAIKFTPRGGNVDLSTTIGINGLTLIIKDTGIGIKKSDIPRVLEPFVRVGTSQITEESGTGIGLSLTKKLVEFHEGTLEIESMINEGTTVTVTFPTERIINNN</sequence>
<comment type="catalytic activity">
    <reaction evidence="1">
        <text>ATP + protein L-histidine = ADP + protein N-phospho-L-histidine.</text>
        <dbReference type="EC" id="2.7.13.3"/>
    </reaction>
</comment>
<feature type="domain" description="Histidine kinase" evidence="12">
    <location>
        <begin position="632"/>
        <end position="851"/>
    </location>
</feature>
<evidence type="ECO:0000313" key="14">
    <source>
        <dbReference type="Proteomes" id="UP001597294"/>
    </source>
</evidence>
<keyword evidence="7 11" id="KW-0812">Transmembrane</keyword>
<comment type="caution">
    <text evidence="13">The sequence shown here is derived from an EMBL/GenBank/DDBJ whole genome shotgun (WGS) entry which is preliminary data.</text>
</comment>
<proteinExistence type="predicted"/>
<evidence type="ECO:0000256" key="1">
    <source>
        <dbReference type="ARBA" id="ARBA00000085"/>
    </source>
</evidence>
<organism evidence="13 14">
    <name type="scientific">Kiloniella antarctica</name>
    <dbReference type="NCBI Taxonomy" id="1550907"/>
    <lineage>
        <taxon>Bacteria</taxon>
        <taxon>Pseudomonadati</taxon>
        <taxon>Pseudomonadota</taxon>
        <taxon>Alphaproteobacteria</taxon>
        <taxon>Rhodospirillales</taxon>
        <taxon>Kiloniellaceae</taxon>
        <taxon>Kiloniella</taxon>
    </lineage>
</organism>
<dbReference type="InterPro" id="IPR000014">
    <property type="entry name" value="PAS"/>
</dbReference>
<evidence type="ECO:0000313" key="13">
    <source>
        <dbReference type="EMBL" id="MFD2207429.1"/>
    </source>
</evidence>
<dbReference type="SMART" id="SM00388">
    <property type="entry name" value="HisKA"/>
    <property type="match status" value="1"/>
</dbReference>
<dbReference type="Gene3D" id="3.30.565.10">
    <property type="entry name" value="Histidine kinase-like ATPase, C-terminal domain"/>
    <property type="match status" value="1"/>
</dbReference>
<evidence type="ECO:0000256" key="11">
    <source>
        <dbReference type="SAM" id="Phobius"/>
    </source>
</evidence>
<dbReference type="PANTHER" id="PTHR43047">
    <property type="entry name" value="TWO-COMPONENT HISTIDINE PROTEIN KINASE"/>
    <property type="match status" value="1"/>
</dbReference>
<dbReference type="CDD" id="cd00075">
    <property type="entry name" value="HATPase"/>
    <property type="match status" value="1"/>
</dbReference>
<dbReference type="InterPro" id="IPR033479">
    <property type="entry name" value="dCache_1"/>
</dbReference>
<keyword evidence="5" id="KW-0597">Phosphoprotein</keyword>
<dbReference type="Pfam" id="PF02743">
    <property type="entry name" value="dCache_1"/>
    <property type="match status" value="1"/>
</dbReference>
<evidence type="ECO:0000256" key="3">
    <source>
        <dbReference type="ARBA" id="ARBA00012438"/>
    </source>
</evidence>
<dbReference type="InterPro" id="IPR036097">
    <property type="entry name" value="HisK_dim/P_sf"/>
</dbReference>
<dbReference type="InterPro" id="IPR004358">
    <property type="entry name" value="Sig_transdc_His_kin-like_C"/>
</dbReference>
<dbReference type="InterPro" id="IPR005467">
    <property type="entry name" value="His_kinase_dom"/>
</dbReference>
<dbReference type="Gene3D" id="3.30.450.20">
    <property type="entry name" value="PAS domain"/>
    <property type="match status" value="3"/>
</dbReference>
<name>A0ABW5BPD0_9PROT</name>
<dbReference type="SUPFAM" id="SSF55874">
    <property type="entry name" value="ATPase domain of HSP90 chaperone/DNA topoisomerase II/histidine kinase"/>
    <property type="match status" value="1"/>
</dbReference>
<keyword evidence="14" id="KW-1185">Reference proteome</keyword>
<dbReference type="RefSeq" id="WP_380254041.1">
    <property type="nucleotide sequence ID" value="NZ_JBHUII010000011.1"/>
</dbReference>
<keyword evidence="8" id="KW-0418">Kinase</keyword>
<keyword evidence="13" id="KW-0067">ATP-binding</keyword>
<dbReference type="PRINTS" id="PR00344">
    <property type="entry name" value="BCTRLSENSOR"/>
</dbReference>
<evidence type="ECO:0000256" key="7">
    <source>
        <dbReference type="ARBA" id="ARBA00022692"/>
    </source>
</evidence>
<dbReference type="SUPFAM" id="SSF47384">
    <property type="entry name" value="Homodimeric domain of signal transducing histidine kinase"/>
    <property type="match status" value="1"/>
</dbReference>
<evidence type="ECO:0000256" key="5">
    <source>
        <dbReference type="ARBA" id="ARBA00022553"/>
    </source>
</evidence>
<dbReference type="Gene3D" id="1.10.287.130">
    <property type="match status" value="1"/>
</dbReference>
<dbReference type="PANTHER" id="PTHR43047:SF72">
    <property type="entry name" value="OSMOSENSING HISTIDINE PROTEIN KINASE SLN1"/>
    <property type="match status" value="1"/>
</dbReference>
<feature type="transmembrane region" description="Helical" evidence="11">
    <location>
        <begin position="18"/>
        <end position="38"/>
    </location>
</feature>
<dbReference type="InterPro" id="IPR013656">
    <property type="entry name" value="PAS_4"/>
</dbReference>
<dbReference type="Proteomes" id="UP001597294">
    <property type="component" value="Unassembled WGS sequence"/>
</dbReference>
<keyword evidence="13" id="KW-0547">Nucleotide-binding</keyword>
<evidence type="ECO:0000256" key="4">
    <source>
        <dbReference type="ARBA" id="ARBA00022475"/>
    </source>
</evidence>
<keyword evidence="4" id="KW-1003">Cell membrane</keyword>
<dbReference type="CDD" id="cd00082">
    <property type="entry name" value="HisKA"/>
    <property type="match status" value="1"/>
</dbReference>
<dbReference type="PROSITE" id="PS50109">
    <property type="entry name" value="HIS_KIN"/>
    <property type="match status" value="1"/>
</dbReference>
<dbReference type="SMART" id="SM00387">
    <property type="entry name" value="HATPase_c"/>
    <property type="match status" value="1"/>
</dbReference>
<reference evidence="14" key="1">
    <citation type="journal article" date="2019" name="Int. J. Syst. Evol. Microbiol.">
        <title>The Global Catalogue of Microorganisms (GCM) 10K type strain sequencing project: providing services to taxonomists for standard genome sequencing and annotation.</title>
        <authorList>
            <consortium name="The Broad Institute Genomics Platform"/>
            <consortium name="The Broad Institute Genome Sequencing Center for Infectious Disease"/>
            <person name="Wu L."/>
            <person name="Ma J."/>
        </authorList>
    </citation>
    <scope>NUCLEOTIDE SEQUENCE [LARGE SCALE GENOMIC DNA]</scope>
    <source>
        <strain evidence="14">CGMCC 4.7192</strain>
    </source>
</reference>
<dbReference type="InterPro" id="IPR035965">
    <property type="entry name" value="PAS-like_dom_sf"/>
</dbReference>
<comment type="subcellular location">
    <subcellularLocation>
        <location evidence="2">Cell membrane</location>
        <topology evidence="2">Multi-pass membrane protein</topology>
    </subcellularLocation>
</comment>
<dbReference type="Pfam" id="PF02518">
    <property type="entry name" value="HATPase_c"/>
    <property type="match status" value="1"/>
</dbReference>
<dbReference type="NCBIfam" id="TIGR00229">
    <property type="entry name" value="sensory_box"/>
    <property type="match status" value="1"/>
</dbReference>
<keyword evidence="10 11" id="KW-0472">Membrane</keyword>
<dbReference type="SUPFAM" id="SSF55785">
    <property type="entry name" value="PYP-like sensor domain (PAS domain)"/>
    <property type="match status" value="2"/>
</dbReference>
<accession>A0ABW5BPD0</accession>
<keyword evidence="9 11" id="KW-1133">Transmembrane helix</keyword>
<evidence type="ECO:0000256" key="10">
    <source>
        <dbReference type="ARBA" id="ARBA00023136"/>
    </source>
</evidence>
<evidence type="ECO:0000259" key="12">
    <source>
        <dbReference type="PROSITE" id="PS50109"/>
    </source>
</evidence>
<dbReference type="EMBL" id="JBHUII010000011">
    <property type="protein sequence ID" value="MFD2207429.1"/>
    <property type="molecule type" value="Genomic_DNA"/>
</dbReference>
<dbReference type="GO" id="GO:0005524">
    <property type="term" value="F:ATP binding"/>
    <property type="evidence" value="ECO:0007669"/>
    <property type="project" value="UniProtKB-KW"/>
</dbReference>
<feature type="transmembrane region" description="Helical" evidence="11">
    <location>
        <begin position="316"/>
        <end position="334"/>
    </location>
</feature>
<dbReference type="CDD" id="cd00130">
    <property type="entry name" value="PAS"/>
    <property type="match status" value="1"/>
</dbReference>
<dbReference type="Pfam" id="PF08448">
    <property type="entry name" value="PAS_4"/>
    <property type="match status" value="1"/>
</dbReference>
<evidence type="ECO:0000256" key="9">
    <source>
        <dbReference type="ARBA" id="ARBA00022989"/>
    </source>
</evidence>
<evidence type="ECO:0000256" key="2">
    <source>
        <dbReference type="ARBA" id="ARBA00004651"/>
    </source>
</evidence>
<dbReference type="InterPro" id="IPR003661">
    <property type="entry name" value="HisK_dim/P_dom"/>
</dbReference>
<protein>
    <recommendedName>
        <fullName evidence="3">histidine kinase</fullName>
        <ecNumber evidence="3">2.7.13.3</ecNumber>
    </recommendedName>
</protein>
<dbReference type="EC" id="2.7.13.3" evidence="3"/>
<dbReference type="InterPro" id="IPR036890">
    <property type="entry name" value="HATPase_C_sf"/>
</dbReference>
<evidence type="ECO:0000256" key="6">
    <source>
        <dbReference type="ARBA" id="ARBA00022679"/>
    </source>
</evidence>
<dbReference type="InterPro" id="IPR003594">
    <property type="entry name" value="HATPase_dom"/>
</dbReference>
<evidence type="ECO:0000256" key="8">
    <source>
        <dbReference type="ARBA" id="ARBA00022777"/>
    </source>
</evidence>
<keyword evidence="6" id="KW-0808">Transferase</keyword>
<dbReference type="Pfam" id="PF00512">
    <property type="entry name" value="HisKA"/>
    <property type="match status" value="1"/>
</dbReference>
<gene>
    <name evidence="13" type="ORF">ACFSKO_17540</name>
</gene>